<name>A0ACC3B7I4_9EURO</name>
<dbReference type="Proteomes" id="UP001177260">
    <property type="component" value="Unassembled WGS sequence"/>
</dbReference>
<reference evidence="1 2" key="1">
    <citation type="journal article" date="2023" name="ACS Omega">
        <title>Identification of the Neoaspergillic Acid Biosynthesis Gene Cluster by Establishing an In Vitro CRISPR-Ribonucleoprotein Genetic System in Aspergillus melleus.</title>
        <authorList>
            <person name="Yuan B."/>
            <person name="Grau M.F."/>
            <person name="Murata R.M."/>
            <person name="Torok T."/>
            <person name="Venkateswaran K."/>
            <person name="Stajich J.E."/>
            <person name="Wang C.C.C."/>
        </authorList>
    </citation>
    <scope>NUCLEOTIDE SEQUENCE [LARGE SCALE GENOMIC DNA]</scope>
    <source>
        <strain evidence="1 2">IMV 1140</strain>
    </source>
</reference>
<accession>A0ACC3B7I4</accession>
<keyword evidence="2" id="KW-1185">Reference proteome</keyword>
<comment type="caution">
    <text evidence="1">The sequence shown here is derived from an EMBL/GenBank/DDBJ whole genome shotgun (WGS) entry which is preliminary data.</text>
</comment>
<protein>
    <submittedName>
        <fullName evidence="1">Uncharacterized protein</fullName>
    </submittedName>
</protein>
<sequence length="508" mass="55906">MADSEFAPKFSPFFSFAGIAAAMIFGTMGAAYGTAKAGIAISGSLIPVIMSGIIAVYGLVVAVVIHGDLDRDHSQALYTGFMHLGAGLSVGFTGLAAGYAIGIIGDAGVRAYMQQSRVYVGMILILIFAEVLGLYGGIPPSGYITLAFLLLAIAAYGQDDRPQARLLLNRGMQMAIEVGMNRRSFATAEPDPAWAESWRRTYWGLYVTDVIIAGFWHETNISFCDNESDVDLPSDDVAFEQPRTIEQYEIRDFEDKVPVFSSFTYLIDLVKIAHSVLHLSSQREDRNTAITNADTLLVAWKLHLPVEKQSVVKEDGGVDHIMFHAHLLWQSLLITIHQPLSRLNRNSTVNYEDNSLISPSSSNDGSLWEEQSERLHTRRTLDAVAVTMNLCALPIPIVQQSPLTINCVALSTMTSMMEYQSMLSFSHPPPRDKVRLGIAILNQYAQVWVIGANTSARLKKMAREIFTMVRPDRIPESGLLVDVATFLDQNLLSAADAWPDFHSVGSRL</sequence>
<proteinExistence type="predicted"/>
<evidence type="ECO:0000313" key="1">
    <source>
        <dbReference type="EMBL" id="KAK1146511.1"/>
    </source>
</evidence>
<organism evidence="1 2">
    <name type="scientific">Aspergillus melleus</name>
    <dbReference type="NCBI Taxonomy" id="138277"/>
    <lineage>
        <taxon>Eukaryota</taxon>
        <taxon>Fungi</taxon>
        <taxon>Dikarya</taxon>
        <taxon>Ascomycota</taxon>
        <taxon>Pezizomycotina</taxon>
        <taxon>Eurotiomycetes</taxon>
        <taxon>Eurotiomycetidae</taxon>
        <taxon>Eurotiales</taxon>
        <taxon>Aspergillaceae</taxon>
        <taxon>Aspergillus</taxon>
        <taxon>Aspergillus subgen. Circumdati</taxon>
    </lineage>
</organism>
<gene>
    <name evidence="1" type="ORF">N8T08_002940</name>
</gene>
<dbReference type="EMBL" id="JAOPJF010000017">
    <property type="protein sequence ID" value="KAK1146511.1"/>
    <property type="molecule type" value="Genomic_DNA"/>
</dbReference>
<evidence type="ECO:0000313" key="2">
    <source>
        <dbReference type="Proteomes" id="UP001177260"/>
    </source>
</evidence>